<sequence>MKKKSIMFLVVFVIIVTFSTIYFSIRINNLEKKMEIDFKVERVEITPAFRVVLYDKSGNKLRLQRFVFFERHGILPNDIVIKEAGSETLNVYRIDSLGNNVIHLKMNMD</sequence>
<comment type="caution">
    <text evidence="2">The sequence shown here is derived from an EMBL/GenBank/DDBJ whole genome shotgun (WGS) entry which is preliminary data.</text>
</comment>
<reference evidence="2 3" key="1">
    <citation type="submission" date="2024-09" db="EMBL/GenBank/DDBJ databases">
        <authorList>
            <person name="Sun Q."/>
            <person name="Mori K."/>
        </authorList>
    </citation>
    <scope>NUCLEOTIDE SEQUENCE [LARGE SCALE GENOMIC DNA]</scope>
    <source>
        <strain evidence="2 3">CECT 8622</strain>
    </source>
</reference>
<evidence type="ECO:0000313" key="3">
    <source>
        <dbReference type="Proteomes" id="UP001589585"/>
    </source>
</evidence>
<evidence type="ECO:0000313" key="2">
    <source>
        <dbReference type="EMBL" id="MFB9057516.1"/>
    </source>
</evidence>
<dbReference type="Proteomes" id="UP001589585">
    <property type="component" value="Unassembled WGS sequence"/>
</dbReference>
<organism evidence="2 3">
    <name type="scientific">Mariniflexile ostreae</name>
    <dbReference type="NCBI Taxonomy" id="1520892"/>
    <lineage>
        <taxon>Bacteria</taxon>
        <taxon>Pseudomonadati</taxon>
        <taxon>Bacteroidota</taxon>
        <taxon>Flavobacteriia</taxon>
        <taxon>Flavobacteriales</taxon>
        <taxon>Flavobacteriaceae</taxon>
        <taxon>Mariniflexile</taxon>
    </lineage>
</organism>
<dbReference type="EMBL" id="JBHMFC010000077">
    <property type="protein sequence ID" value="MFB9057516.1"/>
    <property type="molecule type" value="Genomic_DNA"/>
</dbReference>
<keyword evidence="1" id="KW-0472">Membrane</keyword>
<keyword evidence="1" id="KW-1133">Transmembrane helix</keyword>
<proteinExistence type="predicted"/>
<evidence type="ECO:0000256" key="1">
    <source>
        <dbReference type="SAM" id="Phobius"/>
    </source>
</evidence>
<feature type="transmembrane region" description="Helical" evidence="1">
    <location>
        <begin position="6"/>
        <end position="25"/>
    </location>
</feature>
<protein>
    <submittedName>
        <fullName evidence="2">Uncharacterized protein</fullName>
    </submittedName>
</protein>
<keyword evidence="1" id="KW-0812">Transmembrane</keyword>
<dbReference type="RefSeq" id="WP_379861750.1">
    <property type="nucleotide sequence ID" value="NZ_JBHMFC010000077.1"/>
</dbReference>
<gene>
    <name evidence="2" type="ORF">ACFFU9_12270</name>
</gene>
<keyword evidence="3" id="KW-1185">Reference proteome</keyword>
<name>A0ABV5FDM5_9FLAO</name>
<accession>A0ABV5FDM5</accession>